<dbReference type="OrthoDB" id="241295at2157"/>
<evidence type="ECO:0000256" key="1">
    <source>
        <dbReference type="SAM" id="Phobius"/>
    </source>
</evidence>
<sequence>ADDAVTEDVDAVVHAGVAAAVALELFLAVLSAGSGFAVLTVVTYVIGAAGLTRLVLRWSGGFVTTWAAVFPPMFAFAWRLFSYAGPGPSFGQILGPAVAYTLGVGTVWYALGAALLTPPGASLARLTR</sequence>
<feature type="non-terminal residue" evidence="2">
    <location>
        <position position="1"/>
    </location>
</feature>
<keyword evidence="3" id="KW-1185">Reference proteome</keyword>
<accession>M0CT38</accession>
<keyword evidence="1" id="KW-0472">Membrane</keyword>
<name>M0CT38_9EURY</name>
<dbReference type="Proteomes" id="UP000011626">
    <property type="component" value="Unassembled WGS sequence"/>
</dbReference>
<dbReference type="RefSeq" id="WP_006883818.1">
    <property type="nucleotide sequence ID" value="NZ_AOIU01000026.1"/>
</dbReference>
<keyword evidence="1" id="KW-1133">Transmembrane helix</keyword>
<evidence type="ECO:0000313" key="3">
    <source>
        <dbReference type="Proteomes" id="UP000011626"/>
    </source>
</evidence>
<feature type="transmembrane region" description="Helical" evidence="1">
    <location>
        <begin position="58"/>
        <end position="81"/>
    </location>
</feature>
<organism evidence="2 3">
    <name type="scientific">Halosimplex carlsbadense 2-9-1</name>
    <dbReference type="NCBI Taxonomy" id="797114"/>
    <lineage>
        <taxon>Archaea</taxon>
        <taxon>Methanobacteriati</taxon>
        <taxon>Methanobacteriota</taxon>
        <taxon>Stenosarchaea group</taxon>
        <taxon>Halobacteria</taxon>
        <taxon>Halobacteriales</taxon>
        <taxon>Haloarculaceae</taxon>
        <taxon>Halosimplex</taxon>
    </lineage>
</organism>
<proteinExistence type="predicted"/>
<dbReference type="AlphaFoldDB" id="M0CT38"/>
<dbReference type="EMBL" id="AOIU01000026">
    <property type="protein sequence ID" value="ELZ25014.1"/>
    <property type="molecule type" value="Genomic_DNA"/>
</dbReference>
<protein>
    <submittedName>
        <fullName evidence="2">Uncharacterized protein</fullName>
    </submittedName>
</protein>
<comment type="caution">
    <text evidence="2">The sequence shown here is derived from an EMBL/GenBank/DDBJ whole genome shotgun (WGS) entry which is preliminary data.</text>
</comment>
<evidence type="ECO:0000313" key="2">
    <source>
        <dbReference type="EMBL" id="ELZ25014.1"/>
    </source>
</evidence>
<gene>
    <name evidence="2" type="ORF">C475_10724</name>
</gene>
<feature type="transmembrane region" description="Helical" evidence="1">
    <location>
        <begin position="25"/>
        <end position="46"/>
    </location>
</feature>
<keyword evidence="1" id="KW-0812">Transmembrane</keyword>
<reference evidence="2 3" key="1">
    <citation type="journal article" date="2014" name="PLoS Genet.">
        <title>Phylogenetically driven sequencing of extremely halophilic archaea reveals strategies for static and dynamic osmo-response.</title>
        <authorList>
            <person name="Becker E.A."/>
            <person name="Seitzer P.M."/>
            <person name="Tritt A."/>
            <person name="Larsen D."/>
            <person name="Krusor M."/>
            <person name="Yao A.I."/>
            <person name="Wu D."/>
            <person name="Madern D."/>
            <person name="Eisen J.A."/>
            <person name="Darling A.E."/>
            <person name="Facciotti M.T."/>
        </authorList>
    </citation>
    <scope>NUCLEOTIDE SEQUENCE [LARGE SCALE GENOMIC DNA]</scope>
    <source>
        <strain evidence="2 3">2-9-1</strain>
    </source>
</reference>
<feature type="transmembrane region" description="Helical" evidence="1">
    <location>
        <begin position="93"/>
        <end position="116"/>
    </location>
</feature>